<protein>
    <submittedName>
        <fullName evidence="2">Uncharacterized protein</fullName>
    </submittedName>
</protein>
<evidence type="ECO:0000313" key="2">
    <source>
        <dbReference type="EMBL" id="MPN15471.1"/>
    </source>
</evidence>
<name>A0A645FM49_9ZZZZ</name>
<dbReference type="EMBL" id="VSSQ01062253">
    <property type="protein sequence ID" value="MPN15471.1"/>
    <property type="molecule type" value="Genomic_DNA"/>
</dbReference>
<comment type="caution">
    <text evidence="2">The sequence shown here is derived from an EMBL/GenBank/DDBJ whole genome shotgun (WGS) entry which is preliminary data.</text>
</comment>
<accession>A0A645FM49</accession>
<gene>
    <name evidence="2" type="ORF">SDC9_162805</name>
</gene>
<sequence>MSITRGGTVTAQQDFPRTQGTCGGFTIINVAPETGFDIP</sequence>
<feature type="region of interest" description="Disordered" evidence="1">
    <location>
        <begin position="1"/>
        <end position="22"/>
    </location>
</feature>
<proteinExistence type="predicted"/>
<evidence type="ECO:0000256" key="1">
    <source>
        <dbReference type="SAM" id="MobiDB-lite"/>
    </source>
</evidence>
<reference evidence="2" key="1">
    <citation type="submission" date="2019-08" db="EMBL/GenBank/DDBJ databases">
        <authorList>
            <person name="Kucharzyk K."/>
            <person name="Murdoch R.W."/>
            <person name="Higgins S."/>
            <person name="Loffler F."/>
        </authorList>
    </citation>
    <scope>NUCLEOTIDE SEQUENCE</scope>
</reference>
<organism evidence="2">
    <name type="scientific">bioreactor metagenome</name>
    <dbReference type="NCBI Taxonomy" id="1076179"/>
    <lineage>
        <taxon>unclassified sequences</taxon>
        <taxon>metagenomes</taxon>
        <taxon>ecological metagenomes</taxon>
    </lineage>
</organism>
<dbReference type="AlphaFoldDB" id="A0A645FM49"/>
<feature type="compositionally biased region" description="Polar residues" evidence="1">
    <location>
        <begin position="1"/>
        <end position="20"/>
    </location>
</feature>